<name>A0AAV0G970_9ASTE</name>
<sequence>MIKNMPAYAKFLKELSTRKRRYEPNEKVFVSSAVLQKDLPPKLED</sequence>
<feature type="non-terminal residue" evidence="1">
    <location>
        <position position="45"/>
    </location>
</feature>
<dbReference type="EMBL" id="CAMAPF010001065">
    <property type="protein sequence ID" value="CAH9144480.1"/>
    <property type="molecule type" value="Genomic_DNA"/>
</dbReference>
<reference evidence="1" key="1">
    <citation type="submission" date="2022-07" db="EMBL/GenBank/DDBJ databases">
        <authorList>
            <person name="Macas J."/>
            <person name="Novak P."/>
            <person name="Neumann P."/>
        </authorList>
    </citation>
    <scope>NUCLEOTIDE SEQUENCE</scope>
</reference>
<organism evidence="1 2">
    <name type="scientific">Cuscuta epithymum</name>
    <dbReference type="NCBI Taxonomy" id="186058"/>
    <lineage>
        <taxon>Eukaryota</taxon>
        <taxon>Viridiplantae</taxon>
        <taxon>Streptophyta</taxon>
        <taxon>Embryophyta</taxon>
        <taxon>Tracheophyta</taxon>
        <taxon>Spermatophyta</taxon>
        <taxon>Magnoliopsida</taxon>
        <taxon>eudicotyledons</taxon>
        <taxon>Gunneridae</taxon>
        <taxon>Pentapetalae</taxon>
        <taxon>asterids</taxon>
        <taxon>lamiids</taxon>
        <taxon>Solanales</taxon>
        <taxon>Convolvulaceae</taxon>
        <taxon>Cuscuteae</taxon>
        <taxon>Cuscuta</taxon>
        <taxon>Cuscuta subgen. Cuscuta</taxon>
    </lineage>
</organism>
<comment type="caution">
    <text evidence="1">The sequence shown here is derived from an EMBL/GenBank/DDBJ whole genome shotgun (WGS) entry which is preliminary data.</text>
</comment>
<protein>
    <submittedName>
        <fullName evidence="1">Uncharacterized protein</fullName>
    </submittedName>
</protein>
<proteinExistence type="predicted"/>
<dbReference type="Proteomes" id="UP001152523">
    <property type="component" value="Unassembled WGS sequence"/>
</dbReference>
<evidence type="ECO:0000313" key="1">
    <source>
        <dbReference type="EMBL" id="CAH9144480.1"/>
    </source>
</evidence>
<evidence type="ECO:0000313" key="2">
    <source>
        <dbReference type="Proteomes" id="UP001152523"/>
    </source>
</evidence>
<keyword evidence="2" id="KW-1185">Reference proteome</keyword>
<gene>
    <name evidence="1" type="ORF">CEPIT_LOCUS41472</name>
</gene>
<accession>A0AAV0G970</accession>
<dbReference type="AlphaFoldDB" id="A0AAV0G970"/>